<keyword evidence="3" id="KW-0804">Transcription</keyword>
<evidence type="ECO:0000259" key="4">
    <source>
        <dbReference type="PROSITE" id="PS50043"/>
    </source>
</evidence>
<evidence type="ECO:0000313" key="5">
    <source>
        <dbReference type="EMBL" id="RZU49430.1"/>
    </source>
</evidence>
<dbReference type="InterPro" id="IPR000792">
    <property type="entry name" value="Tscrpt_reg_LuxR_C"/>
</dbReference>
<keyword evidence="1" id="KW-0805">Transcription regulation</keyword>
<dbReference type="GO" id="GO:0003677">
    <property type="term" value="F:DNA binding"/>
    <property type="evidence" value="ECO:0007669"/>
    <property type="project" value="UniProtKB-KW"/>
</dbReference>
<evidence type="ECO:0000256" key="1">
    <source>
        <dbReference type="ARBA" id="ARBA00023015"/>
    </source>
</evidence>
<accession>A0A4Q7ZF91</accession>
<dbReference type="InterPro" id="IPR059106">
    <property type="entry name" value="WHD_MalT"/>
</dbReference>
<keyword evidence="2" id="KW-0238">DNA-binding</keyword>
<dbReference type="SUPFAM" id="SSF46894">
    <property type="entry name" value="C-terminal effector domain of the bipartite response regulators"/>
    <property type="match status" value="1"/>
</dbReference>
<name>A0A4Q7ZF91_9ACTN</name>
<evidence type="ECO:0000313" key="6">
    <source>
        <dbReference type="Proteomes" id="UP000292564"/>
    </source>
</evidence>
<comment type="caution">
    <text evidence="5">The sequence shown here is derived from an EMBL/GenBank/DDBJ whole genome shotgun (WGS) entry which is preliminary data.</text>
</comment>
<evidence type="ECO:0000256" key="3">
    <source>
        <dbReference type="ARBA" id="ARBA00023163"/>
    </source>
</evidence>
<dbReference type="InterPro" id="IPR011990">
    <property type="entry name" value="TPR-like_helical_dom_sf"/>
</dbReference>
<dbReference type="Gene3D" id="3.40.50.300">
    <property type="entry name" value="P-loop containing nucleotide triphosphate hydrolases"/>
    <property type="match status" value="1"/>
</dbReference>
<dbReference type="SUPFAM" id="SSF52540">
    <property type="entry name" value="P-loop containing nucleoside triphosphate hydrolases"/>
    <property type="match status" value="1"/>
</dbReference>
<dbReference type="GO" id="GO:0006355">
    <property type="term" value="P:regulation of DNA-templated transcription"/>
    <property type="evidence" value="ECO:0007669"/>
    <property type="project" value="InterPro"/>
</dbReference>
<dbReference type="PANTHER" id="PTHR44688">
    <property type="entry name" value="DNA-BINDING TRANSCRIPTIONAL ACTIVATOR DEVR_DOSR"/>
    <property type="match status" value="1"/>
</dbReference>
<sequence>MRADLAVSMPVTDPATAEDPLLRSKFEVPERPRFMVARQRLRDLLSNRADVPVRLVVGPAGSGKTQLVASWVSGGAEGTAVAWVTLEDDDDQTCGFWNYIVEALRRAGVPISPALSPVASSSGVDRSFLVRLAAELSEQQMPVLLVLDGVSALTGEQWATDLEFVLRHTSPLLRLVLVGRWDPPLPLHRYRLDGRLTEVRSEDLAFTAEEAGELLTLHGVELSTAGLTSLLEHTEGWAAGLRLFAIALQDRRDADRLVDTITGNEATIAEYFVDEVLRVQPPHVRAFLLETSILDTFTPELAEAVTGRTDALRLLVELARRNAFVQPAAEYSAAYRFHRLFAELLRAQLMYEAPERTPQLHRRAAGWFAAQGQTAEAVSHAVRAGDWVGASTVIVDHHAIGRLVLDGRTGRLGTLLRHLPEDSEDAEVAIVSAALALADGSAERCAHQLSRAQELVMRRGWEYSQALALADLLLGVLLAAASGDHAQVLQLSAAAEHAVAQAPREDLARHPELRVLLLAAKGFAQSGRGAIDAAAVTLTEAVAGAVAGCEYPRVECLQHLALIEAYRGRLGHAEKLANEAIDLADRCGLEPARRPADGHLALAWVAMERYDVDAAGRHLRIADPKRRPSHGGLTAGAFALVKSRRLQARGELRGAVSLLDEVAAARDGTQPPEWLGREITLSRARLMIATGHPDQALATVGGFAEPYSPDIVVVQAAALAATAEVDRARAAIQPVAGTAGLAPPVAVEAWLVVATLAAQAGDGEGARTALRHALRLAAPESQRRAVQLVWAQLRRVLRDDDGLAEQYRSLLGNQPGPQRSAEPDPDTLVIVEPLSRREMEVLQGMAGMLPTEEIAATLYVSVNTVKTHVRSILRKLSASRRNEAVRRARALGLI</sequence>
<gene>
    <name evidence="5" type="ORF">EV385_1180</name>
</gene>
<dbReference type="SMART" id="SM00421">
    <property type="entry name" value="HTH_LUXR"/>
    <property type="match status" value="1"/>
</dbReference>
<dbReference type="PRINTS" id="PR00038">
    <property type="entry name" value="HTHLUXR"/>
</dbReference>
<dbReference type="Proteomes" id="UP000292564">
    <property type="component" value="Unassembled WGS sequence"/>
</dbReference>
<keyword evidence="6" id="KW-1185">Reference proteome</keyword>
<dbReference type="InterPro" id="IPR027417">
    <property type="entry name" value="P-loop_NTPase"/>
</dbReference>
<reference evidence="5 6" key="1">
    <citation type="submission" date="2019-02" db="EMBL/GenBank/DDBJ databases">
        <title>Sequencing the genomes of 1000 actinobacteria strains.</title>
        <authorList>
            <person name="Klenk H.-P."/>
        </authorList>
    </citation>
    <scope>NUCLEOTIDE SEQUENCE [LARGE SCALE GENOMIC DNA]</scope>
    <source>
        <strain evidence="5 6">DSM 45162</strain>
    </source>
</reference>
<dbReference type="InterPro" id="IPR016032">
    <property type="entry name" value="Sig_transdc_resp-reg_C-effctor"/>
</dbReference>
<dbReference type="EMBL" id="SHKY01000001">
    <property type="protein sequence ID" value="RZU49430.1"/>
    <property type="molecule type" value="Genomic_DNA"/>
</dbReference>
<dbReference type="AlphaFoldDB" id="A0A4Q7ZF91"/>
<feature type="domain" description="HTH luxR-type" evidence="4">
    <location>
        <begin position="827"/>
        <end position="892"/>
    </location>
</feature>
<dbReference type="PROSITE" id="PS50043">
    <property type="entry name" value="HTH_LUXR_2"/>
    <property type="match status" value="1"/>
</dbReference>
<dbReference type="PANTHER" id="PTHR44688:SF16">
    <property type="entry name" value="DNA-BINDING TRANSCRIPTIONAL ACTIVATOR DEVR_DOSR"/>
    <property type="match status" value="1"/>
</dbReference>
<dbReference type="InterPro" id="IPR036388">
    <property type="entry name" value="WH-like_DNA-bd_sf"/>
</dbReference>
<dbReference type="Gene3D" id="1.25.40.10">
    <property type="entry name" value="Tetratricopeptide repeat domain"/>
    <property type="match status" value="1"/>
</dbReference>
<evidence type="ECO:0000256" key="2">
    <source>
        <dbReference type="ARBA" id="ARBA00023125"/>
    </source>
</evidence>
<protein>
    <submittedName>
        <fullName evidence="5">LuxR family maltose regulon positive regulatory protein</fullName>
    </submittedName>
</protein>
<dbReference type="RefSeq" id="WP_242624732.1">
    <property type="nucleotide sequence ID" value="NZ_SHKY01000001.1"/>
</dbReference>
<proteinExistence type="predicted"/>
<dbReference type="Pfam" id="PF25873">
    <property type="entry name" value="WHD_MalT"/>
    <property type="match status" value="1"/>
</dbReference>
<dbReference type="Gene3D" id="1.10.10.10">
    <property type="entry name" value="Winged helix-like DNA-binding domain superfamily/Winged helix DNA-binding domain"/>
    <property type="match status" value="1"/>
</dbReference>
<dbReference type="Pfam" id="PF00196">
    <property type="entry name" value="GerE"/>
    <property type="match status" value="1"/>
</dbReference>
<dbReference type="CDD" id="cd06170">
    <property type="entry name" value="LuxR_C_like"/>
    <property type="match status" value="1"/>
</dbReference>
<organism evidence="5 6">
    <name type="scientific">Krasilnikovia cinnamomea</name>
    <dbReference type="NCBI Taxonomy" id="349313"/>
    <lineage>
        <taxon>Bacteria</taxon>
        <taxon>Bacillati</taxon>
        <taxon>Actinomycetota</taxon>
        <taxon>Actinomycetes</taxon>
        <taxon>Micromonosporales</taxon>
        <taxon>Micromonosporaceae</taxon>
        <taxon>Krasilnikovia</taxon>
    </lineage>
</organism>